<keyword evidence="1" id="KW-0732">Signal</keyword>
<dbReference type="EMBL" id="DVHM01000017">
    <property type="protein sequence ID" value="HIR69848.1"/>
    <property type="molecule type" value="Genomic_DNA"/>
</dbReference>
<evidence type="ECO:0000313" key="2">
    <source>
        <dbReference type="EMBL" id="HIR69848.1"/>
    </source>
</evidence>
<proteinExistence type="predicted"/>
<feature type="signal peptide" evidence="1">
    <location>
        <begin position="1"/>
        <end position="19"/>
    </location>
</feature>
<reference evidence="2" key="1">
    <citation type="submission" date="2020-10" db="EMBL/GenBank/DDBJ databases">
        <authorList>
            <person name="Gilroy R."/>
        </authorList>
    </citation>
    <scope>NUCLEOTIDE SEQUENCE</scope>
    <source>
        <strain evidence="2">ChiSjej5B23-6657</strain>
    </source>
</reference>
<evidence type="ECO:0000256" key="1">
    <source>
        <dbReference type="SAM" id="SignalP"/>
    </source>
</evidence>
<dbReference type="Gene3D" id="3.40.190.10">
    <property type="entry name" value="Periplasmic binding protein-like II"/>
    <property type="match status" value="3"/>
</dbReference>
<gene>
    <name evidence="2" type="ORF">IAA55_01045</name>
</gene>
<sequence length="594" mass="66202">MKFKHVKKLLSLTLCGVMAAGLLSGCGGGGASSDTSFTMWIYQGADASYYTDYADNPVMQYLTSQTWGEEDKKIDLEFWVPAAGTAADSYSTMMGSGDYPDILDMSISDSPKILYEQGIILDLTPYVEEYMPNYTAYLDAHPEMKSWALTNIDGEEKYLHVMSFNEDYGYTYCGYQYRRDWIVKYGTNPVTGAAFTGGYTDPSDPDSWEDDVVFPSGGTDPVYISDWEWMFEIFEKAYADLGIDDSYCISMYYPGFSWTGDLCSCFGGGNFAFYEDANGKVQYGGVTDSARAYLECLNNWYEKGWLDPDFNERTSDMFYSIDDTSVRQGKVGMWCGMQAELGGRLDQGDEYTDGIYVAGCALPMNDIYGTDACKNVAPNCIMTGTGLNGTGYAITSAAEDKDIGTLLTMIDYLYSEDGARLASLGLTPEEMEETGTSFYSDNGIPDGTYTMGDDGRYKLVEAIQNDAGGLRTAATLEKFPHLQLVTSIDEGYAPTYEHSMELWIQYKNTAQIQGTPITNNMEQDDIDIMDDARNKLLEYTQTNAVDFIKGKKDINSDDDWGTWCKTQEKYNYQKALEAAQPYADQYEIDPTAAQ</sequence>
<evidence type="ECO:0000313" key="3">
    <source>
        <dbReference type="Proteomes" id="UP000823912"/>
    </source>
</evidence>
<dbReference type="SUPFAM" id="SSF53850">
    <property type="entry name" value="Periplasmic binding protein-like II"/>
    <property type="match status" value="1"/>
</dbReference>
<reference evidence="2" key="2">
    <citation type="journal article" date="2021" name="PeerJ">
        <title>Extensive microbial diversity within the chicken gut microbiome revealed by metagenomics and culture.</title>
        <authorList>
            <person name="Gilroy R."/>
            <person name="Ravi A."/>
            <person name="Getino M."/>
            <person name="Pursley I."/>
            <person name="Horton D.L."/>
            <person name="Alikhan N.F."/>
            <person name="Baker D."/>
            <person name="Gharbi K."/>
            <person name="Hall N."/>
            <person name="Watson M."/>
            <person name="Adriaenssens E.M."/>
            <person name="Foster-Nyarko E."/>
            <person name="Jarju S."/>
            <person name="Secka A."/>
            <person name="Antonio M."/>
            <person name="Oren A."/>
            <person name="Chaudhuri R.R."/>
            <person name="La Ragione R."/>
            <person name="Hildebrand F."/>
            <person name="Pallen M.J."/>
        </authorList>
    </citation>
    <scope>NUCLEOTIDE SEQUENCE</scope>
    <source>
        <strain evidence="2">ChiSjej5B23-6657</strain>
    </source>
</reference>
<accession>A0A9D1E7T2</accession>
<organism evidence="2 3">
    <name type="scientific">Candidatus Pullilachnospira gallistercoris</name>
    <dbReference type="NCBI Taxonomy" id="2840911"/>
    <lineage>
        <taxon>Bacteria</taxon>
        <taxon>Bacillati</taxon>
        <taxon>Bacillota</taxon>
        <taxon>Clostridia</taxon>
        <taxon>Lachnospirales</taxon>
        <taxon>Lachnospiraceae</taxon>
        <taxon>Lachnospiraceae incertae sedis</taxon>
        <taxon>Candidatus Pullilachnospira</taxon>
    </lineage>
</organism>
<protein>
    <submittedName>
        <fullName evidence="2">Extracellular solute-binding protein</fullName>
    </submittedName>
</protein>
<dbReference type="PROSITE" id="PS51257">
    <property type="entry name" value="PROKAR_LIPOPROTEIN"/>
    <property type="match status" value="1"/>
</dbReference>
<dbReference type="Proteomes" id="UP000823912">
    <property type="component" value="Unassembled WGS sequence"/>
</dbReference>
<name>A0A9D1E7T2_9FIRM</name>
<dbReference type="AlphaFoldDB" id="A0A9D1E7T2"/>
<comment type="caution">
    <text evidence="2">The sequence shown here is derived from an EMBL/GenBank/DDBJ whole genome shotgun (WGS) entry which is preliminary data.</text>
</comment>
<feature type="chain" id="PRO_5039454867" evidence="1">
    <location>
        <begin position="20"/>
        <end position="594"/>
    </location>
</feature>